<proteinExistence type="predicted"/>
<accession>A0ACD1G392</accession>
<dbReference type="EMBL" id="KZ825360">
    <property type="protein sequence ID" value="RAH43736.1"/>
    <property type="molecule type" value="Genomic_DNA"/>
</dbReference>
<protein>
    <submittedName>
        <fullName evidence="1">Uncharacterized protein</fullName>
    </submittedName>
</protein>
<dbReference type="Proteomes" id="UP000249057">
    <property type="component" value="Unassembled WGS sequence"/>
</dbReference>
<sequence length="95" mass="10789">MHTHTKPSHLLGSFTVPIIVLGHLDGLVVVCTAAYGNHLPPRTSPFRRKRRCNLLSYARTDDMLSRPNPHKLSPRCEVYTPYSTLNLRGYLLAYN</sequence>
<keyword evidence="2" id="KW-1185">Reference proteome</keyword>
<organism evidence="1 2">
    <name type="scientific">Aspergillus brunneoviolaceus CBS 621.78</name>
    <dbReference type="NCBI Taxonomy" id="1450534"/>
    <lineage>
        <taxon>Eukaryota</taxon>
        <taxon>Fungi</taxon>
        <taxon>Dikarya</taxon>
        <taxon>Ascomycota</taxon>
        <taxon>Pezizomycotina</taxon>
        <taxon>Eurotiomycetes</taxon>
        <taxon>Eurotiomycetidae</taxon>
        <taxon>Eurotiales</taxon>
        <taxon>Aspergillaceae</taxon>
        <taxon>Aspergillus</taxon>
        <taxon>Aspergillus subgen. Circumdati</taxon>
    </lineage>
</organism>
<name>A0ACD1G392_9EURO</name>
<gene>
    <name evidence="1" type="ORF">BO95DRAFT_203207</name>
</gene>
<evidence type="ECO:0000313" key="2">
    <source>
        <dbReference type="Proteomes" id="UP000249057"/>
    </source>
</evidence>
<evidence type="ECO:0000313" key="1">
    <source>
        <dbReference type="EMBL" id="RAH43736.1"/>
    </source>
</evidence>
<reference evidence="1" key="1">
    <citation type="submission" date="2018-02" db="EMBL/GenBank/DDBJ databases">
        <title>The genomes of Aspergillus section Nigri reveals drivers in fungal speciation.</title>
        <authorList>
            <consortium name="DOE Joint Genome Institute"/>
            <person name="Vesth T.C."/>
            <person name="Nybo J."/>
            <person name="Theobald S."/>
            <person name="Brandl J."/>
            <person name="Frisvad J.C."/>
            <person name="Nielsen K.F."/>
            <person name="Lyhne E.K."/>
            <person name="Kogle M.E."/>
            <person name="Kuo A."/>
            <person name="Riley R."/>
            <person name="Clum A."/>
            <person name="Nolan M."/>
            <person name="Lipzen A."/>
            <person name="Salamov A."/>
            <person name="Henrissat B."/>
            <person name="Wiebenga A."/>
            <person name="De vries R.P."/>
            <person name="Grigoriev I.V."/>
            <person name="Mortensen U.H."/>
            <person name="Andersen M.R."/>
            <person name="Baker S.E."/>
        </authorList>
    </citation>
    <scope>NUCLEOTIDE SEQUENCE</scope>
    <source>
        <strain evidence="1">CBS 621.78</strain>
    </source>
</reference>